<gene>
    <name evidence="1" type="ORF">M9H77_10935</name>
</gene>
<evidence type="ECO:0000313" key="1">
    <source>
        <dbReference type="EMBL" id="KAI5670571.1"/>
    </source>
</evidence>
<evidence type="ECO:0000313" key="2">
    <source>
        <dbReference type="Proteomes" id="UP001060085"/>
    </source>
</evidence>
<protein>
    <submittedName>
        <fullName evidence="1">Uncharacterized protein</fullName>
    </submittedName>
</protein>
<accession>A0ACC0BD64</accession>
<dbReference type="EMBL" id="CM044703">
    <property type="protein sequence ID" value="KAI5670571.1"/>
    <property type="molecule type" value="Genomic_DNA"/>
</dbReference>
<name>A0ACC0BD64_CATRO</name>
<reference evidence="2" key="1">
    <citation type="journal article" date="2023" name="Nat. Plants">
        <title>Single-cell RNA sequencing provides a high-resolution roadmap for understanding the multicellular compartmentation of specialized metabolism.</title>
        <authorList>
            <person name="Sun S."/>
            <person name="Shen X."/>
            <person name="Li Y."/>
            <person name="Li Y."/>
            <person name="Wang S."/>
            <person name="Li R."/>
            <person name="Zhang H."/>
            <person name="Shen G."/>
            <person name="Guo B."/>
            <person name="Wei J."/>
            <person name="Xu J."/>
            <person name="St-Pierre B."/>
            <person name="Chen S."/>
            <person name="Sun C."/>
        </authorList>
    </citation>
    <scope>NUCLEOTIDE SEQUENCE [LARGE SCALE GENOMIC DNA]</scope>
</reference>
<keyword evidence="2" id="KW-1185">Reference proteome</keyword>
<proteinExistence type="predicted"/>
<comment type="caution">
    <text evidence="1">The sequence shown here is derived from an EMBL/GenBank/DDBJ whole genome shotgun (WGS) entry which is preliminary data.</text>
</comment>
<sequence>MAEMQPKKDSRRRLLMFPLPFQGHINPMFQLAEILHSKGFSITIMHTNFGSPQSENYPHFNFHSIPISLTNSQVSMSTVVELIAEINLKSAEPFRFALSQLLADTSQSPVSCLIPDSLLHFTRAVADNFGLPQIVLRTGGISSLLAYSKFPLLIEKGYLPIQDSRLEEEIPEICPLRVKDIPVIDARNTKGHCELLKMMIQEIKASSGLIWNSFEELEEPALTILSQNLSIPLFPIGPFHKYFPAASSNLITPDKGCISWLDKQNPSSVIYVSFGSIAQMDEKQLLEISWALANSKYPFLWVIRPGLISGSIWVEFLPEGFLEKLDGRGHIVKWAPQQEVLAHPAVGAFWSHNGWNSTMESICEGVPMICMPFFADQLFNARYVTHVWKVGLAVEIGWKRNKIESVIKQLMEEEEGKEIKKRMLELKDKANICLRPAGSTHESIKKLANLISSF</sequence>
<organism evidence="1 2">
    <name type="scientific">Catharanthus roseus</name>
    <name type="common">Madagascar periwinkle</name>
    <name type="synonym">Vinca rosea</name>
    <dbReference type="NCBI Taxonomy" id="4058"/>
    <lineage>
        <taxon>Eukaryota</taxon>
        <taxon>Viridiplantae</taxon>
        <taxon>Streptophyta</taxon>
        <taxon>Embryophyta</taxon>
        <taxon>Tracheophyta</taxon>
        <taxon>Spermatophyta</taxon>
        <taxon>Magnoliopsida</taxon>
        <taxon>eudicotyledons</taxon>
        <taxon>Gunneridae</taxon>
        <taxon>Pentapetalae</taxon>
        <taxon>asterids</taxon>
        <taxon>lamiids</taxon>
        <taxon>Gentianales</taxon>
        <taxon>Apocynaceae</taxon>
        <taxon>Rauvolfioideae</taxon>
        <taxon>Vinceae</taxon>
        <taxon>Catharanthinae</taxon>
        <taxon>Catharanthus</taxon>
    </lineage>
</organism>
<dbReference type="Proteomes" id="UP001060085">
    <property type="component" value="Linkage Group LG03"/>
</dbReference>